<dbReference type="OrthoDB" id="103679at2759"/>
<sequence length="37" mass="3991">MEEEFNLPASDKAESGDENGGCLLSFGEVDARELDSE</sequence>
<reference evidence="4 5" key="1">
    <citation type="submission" date="2018-09" db="EMBL/GenBank/DDBJ databases">
        <title>Genomic investigation of the strawberry pathogen Phytophthora fragariae indicates pathogenicity is determined by transcriptional variation in three key races.</title>
        <authorList>
            <person name="Adams T.M."/>
            <person name="Armitage A.D."/>
            <person name="Sobczyk M.K."/>
            <person name="Bates H.J."/>
            <person name="Dunwell J.M."/>
            <person name="Nellist C.F."/>
            <person name="Harrison R.J."/>
        </authorList>
    </citation>
    <scope>NUCLEOTIDE SEQUENCE [LARGE SCALE GENOMIC DNA]</scope>
    <source>
        <strain evidence="3 4">SCRP249</strain>
        <strain evidence="2 5">SCRP324</strain>
    </source>
</reference>
<dbReference type="EMBL" id="QXFU01000059">
    <property type="protein sequence ID" value="KAE9046032.1"/>
    <property type="molecule type" value="Genomic_DNA"/>
</dbReference>
<evidence type="ECO:0000313" key="5">
    <source>
        <dbReference type="Proteomes" id="UP000435112"/>
    </source>
</evidence>
<organism evidence="3 4">
    <name type="scientific">Phytophthora rubi</name>
    <dbReference type="NCBI Taxonomy" id="129364"/>
    <lineage>
        <taxon>Eukaryota</taxon>
        <taxon>Sar</taxon>
        <taxon>Stramenopiles</taxon>
        <taxon>Oomycota</taxon>
        <taxon>Peronosporomycetes</taxon>
        <taxon>Peronosporales</taxon>
        <taxon>Peronosporaceae</taxon>
        <taxon>Phytophthora</taxon>
    </lineage>
</organism>
<proteinExistence type="predicted"/>
<evidence type="ECO:0000313" key="2">
    <source>
        <dbReference type="EMBL" id="KAE9046032.1"/>
    </source>
</evidence>
<comment type="caution">
    <text evidence="3">The sequence shown here is derived from an EMBL/GenBank/DDBJ whole genome shotgun (WGS) entry which is preliminary data.</text>
</comment>
<accession>A0A6A3NZY7</accession>
<dbReference type="Proteomes" id="UP000429607">
    <property type="component" value="Unassembled WGS sequence"/>
</dbReference>
<dbReference type="EMBL" id="QXFV01000055">
    <property type="protein sequence ID" value="KAE9051158.1"/>
    <property type="molecule type" value="Genomic_DNA"/>
</dbReference>
<protein>
    <submittedName>
        <fullName evidence="3">Uncharacterized protein</fullName>
    </submittedName>
</protein>
<evidence type="ECO:0000313" key="4">
    <source>
        <dbReference type="Proteomes" id="UP000429607"/>
    </source>
</evidence>
<evidence type="ECO:0000256" key="1">
    <source>
        <dbReference type="SAM" id="MobiDB-lite"/>
    </source>
</evidence>
<name>A0A6A3NZY7_9STRA</name>
<dbReference type="AlphaFoldDB" id="A0A6A3NZY7"/>
<evidence type="ECO:0000313" key="3">
    <source>
        <dbReference type="EMBL" id="KAE9051158.1"/>
    </source>
</evidence>
<gene>
    <name evidence="3" type="ORF">PR001_g1709</name>
    <name evidence="2" type="ORF">PR002_g1895</name>
</gene>
<feature type="region of interest" description="Disordered" evidence="1">
    <location>
        <begin position="1"/>
        <end position="37"/>
    </location>
</feature>
<dbReference type="Proteomes" id="UP000435112">
    <property type="component" value="Unassembled WGS sequence"/>
</dbReference>